<evidence type="ECO:0000256" key="1">
    <source>
        <dbReference type="SAM" id="MobiDB-lite"/>
    </source>
</evidence>
<feature type="compositionally biased region" description="Low complexity" evidence="1">
    <location>
        <begin position="14"/>
        <end position="26"/>
    </location>
</feature>
<gene>
    <name evidence="4" type="ORF">ACA1_184720</name>
</gene>
<feature type="transmembrane region" description="Helical" evidence="2">
    <location>
        <begin position="395"/>
        <end position="411"/>
    </location>
</feature>
<dbReference type="InterPro" id="IPR002656">
    <property type="entry name" value="Acyl_transf_3_dom"/>
</dbReference>
<dbReference type="RefSeq" id="XP_004342513.1">
    <property type="nucleotide sequence ID" value="XM_004342464.1"/>
</dbReference>
<feature type="transmembrane region" description="Helical" evidence="2">
    <location>
        <begin position="332"/>
        <end position="348"/>
    </location>
</feature>
<feature type="transmembrane region" description="Helical" evidence="2">
    <location>
        <begin position="280"/>
        <end position="299"/>
    </location>
</feature>
<proteinExistence type="predicted"/>
<feature type="region of interest" description="Disordered" evidence="1">
    <location>
        <begin position="1"/>
        <end position="31"/>
    </location>
</feature>
<feature type="transmembrane region" description="Helical" evidence="2">
    <location>
        <begin position="116"/>
        <end position="140"/>
    </location>
</feature>
<dbReference type="EMBL" id="KB007920">
    <property type="protein sequence ID" value="ELR20319.1"/>
    <property type="molecule type" value="Genomic_DNA"/>
</dbReference>
<keyword evidence="5" id="KW-1185">Reference proteome</keyword>
<dbReference type="Proteomes" id="UP000011083">
    <property type="component" value="Unassembled WGS sequence"/>
</dbReference>
<sequence>MELRGRPAAMTWDTAGHSSSSGSSHTNGGGAHHTEVEVTIVGDHDSPAEKEAMTSQLGGRARGERWYGLDWIRFICIFYVVFGHTYKISQYEAGGWRDKDEQHEPGLYIYRAVSLGYHWCVPMLFFISGISMSIGVNSYLRKQREKERAMAFFHTALPTAREKVVTHLGLVLASCWRLSHLLAIGVLFNIIRCEVAPIEWGGEHSPIYTPETETEWEYKLRFWAWLFDFHPEKGGFVRAGLFGIIGSQWYTLILMAFIALTLPLVMWIKDSPETADKSQLFAVLGGFAGASALALLCLTPMDLPDIAYFVAGLFVPMVALAAFMYWPHRCDLRLGFFAFVALSWVLCIRKPDPKGKLFYLQFFIFFVVGIYTGEFKSKLFDEHNTLFVFRDGNKMFVWLVFVFWNVFPILFESMLSSIRGPYPIHKHFIRRIGSMAGTWMVVVCLLGAAFRFVNAPMVPFLYDHLYRLGLWLFVSHTLVLTLCWKYLWIPMGLSLMARFFLGCHVTILLTIALVKLGAGLEAAFKRRMLSAADGSKPKGPAASVASEAFTAAGRFRSEAGLR</sequence>
<feature type="transmembrane region" description="Helical" evidence="2">
    <location>
        <begin position="432"/>
        <end position="453"/>
    </location>
</feature>
<evidence type="ECO:0000259" key="3">
    <source>
        <dbReference type="Pfam" id="PF01757"/>
    </source>
</evidence>
<dbReference type="KEGG" id="acan:ACA1_184720"/>
<evidence type="ECO:0000313" key="4">
    <source>
        <dbReference type="EMBL" id="ELR20319.1"/>
    </source>
</evidence>
<feature type="transmembrane region" description="Helical" evidence="2">
    <location>
        <begin position="499"/>
        <end position="520"/>
    </location>
</feature>
<keyword evidence="2" id="KW-0812">Transmembrane</keyword>
<feature type="transmembrane region" description="Helical" evidence="2">
    <location>
        <begin position="465"/>
        <end position="487"/>
    </location>
</feature>
<feature type="transmembrane region" description="Helical" evidence="2">
    <location>
        <begin position="66"/>
        <end position="86"/>
    </location>
</feature>
<evidence type="ECO:0000256" key="2">
    <source>
        <dbReference type="SAM" id="Phobius"/>
    </source>
</evidence>
<reference evidence="4 5" key="1">
    <citation type="journal article" date="2013" name="Genome Biol.">
        <title>Genome of Acanthamoeba castellanii highlights extensive lateral gene transfer and early evolution of tyrosine kinase signaling.</title>
        <authorList>
            <person name="Clarke M."/>
            <person name="Lohan A.J."/>
            <person name="Liu B."/>
            <person name="Lagkouvardos I."/>
            <person name="Roy S."/>
            <person name="Zafar N."/>
            <person name="Bertelli C."/>
            <person name="Schilde C."/>
            <person name="Kianianmomeni A."/>
            <person name="Burglin T.R."/>
            <person name="Frech C."/>
            <person name="Turcotte B."/>
            <person name="Kopec K.O."/>
            <person name="Synnott J.M."/>
            <person name="Choo C."/>
            <person name="Paponov I."/>
            <person name="Finkler A."/>
            <person name="Soon Heng Tan C."/>
            <person name="Hutchins A.P."/>
            <person name="Weinmeier T."/>
            <person name="Rattei T."/>
            <person name="Chu J.S."/>
            <person name="Gimenez G."/>
            <person name="Irimia M."/>
            <person name="Rigden D.J."/>
            <person name="Fitzpatrick D.A."/>
            <person name="Lorenzo-Morales J."/>
            <person name="Bateman A."/>
            <person name="Chiu C.H."/>
            <person name="Tang P."/>
            <person name="Hegemann P."/>
            <person name="Fromm H."/>
            <person name="Raoult D."/>
            <person name="Greub G."/>
            <person name="Miranda-Saavedra D."/>
            <person name="Chen N."/>
            <person name="Nash P."/>
            <person name="Ginger M.L."/>
            <person name="Horn M."/>
            <person name="Schaap P."/>
            <person name="Caler L."/>
            <person name="Loftus B."/>
        </authorList>
    </citation>
    <scope>NUCLEOTIDE SEQUENCE [LARGE SCALE GENOMIC DNA]</scope>
    <source>
        <strain evidence="4 5">Neff</strain>
    </source>
</reference>
<organism evidence="4 5">
    <name type="scientific">Acanthamoeba castellanii (strain ATCC 30010 / Neff)</name>
    <dbReference type="NCBI Taxonomy" id="1257118"/>
    <lineage>
        <taxon>Eukaryota</taxon>
        <taxon>Amoebozoa</taxon>
        <taxon>Discosea</taxon>
        <taxon>Longamoebia</taxon>
        <taxon>Centramoebida</taxon>
        <taxon>Acanthamoebidae</taxon>
        <taxon>Acanthamoeba</taxon>
    </lineage>
</organism>
<dbReference type="VEuPathDB" id="AmoebaDB:ACA1_184720"/>
<feature type="transmembrane region" description="Helical" evidence="2">
    <location>
        <begin position="357"/>
        <end position="375"/>
    </location>
</feature>
<feature type="transmembrane region" description="Helical" evidence="2">
    <location>
        <begin position="306"/>
        <end position="326"/>
    </location>
</feature>
<accession>L8H465</accession>
<feature type="domain" description="Acyltransferase 3" evidence="3">
    <location>
        <begin position="67"/>
        <end position="367"/>
    </location>
</feature>
<keyword evidence="2" id="KW-0472">Membrane</keyword>
<protein>
    <recommendedName>
        <fullName evidence="3">Acyltransferase 3 domain-containing protein</fullName>
    </recommendedName>
</protein>
<dbReference type="Pfam" id="PF01757">
    <property type="entry name" value="Acyl_transf_3"/>
    <property type="match status" value="1"/>
</dbReference>
<name>L8H465_ACACF</name>
<dbReference type="AlphaFoldDB" id="L8H465"/>
<evidence type="ECO:0000313" key="5">
    <source>
        <dbReference type="Proteomes" id="UP000011083"/>
    </source>
</evidence>
<feature type="transmembrane region" description="Helical" evidence="2">
    <location>
        <begin position="249"/>
        <end position="268"/>
    </location>
</feature>
<dbReference type="GO" id="GO:0016747">
    <property type="term" value="F:acyltransferase activity, transferring groups other than amino-acyl groups"/>
    <property type="evidence" value="ECO:0007669"/>
    <property type="project" value="InterPro"/>
</dbReference>
<dbReference type="GeneID" id="14921169"/>
<keyword evidence="2" id="KW-1133">Transmembrane helix</keyword>